<evidence type="ECO:0000259" key="9">
    <source>
        <dbReference type="SMART" id="SM00978"/>
    </source>
</evidence>
<dbReference type="Gene3D" id="3.10.450.240">
    <property type="match status" value="1"/>
</dbReference>
<dbReference type="PANTHER" id="PTHR28554:SF1">
    <property type="entry name" value="LARGE RIBOSOMAL SUBUNIT PROTEIN ML45"/>
    <property type="match status" value="1"/>
</dbReference>
<gene>
    <name evidence="10" type="ORF">AAHA92_04512</name>
</gene>
<comment type="subcellular location">
    <subcellularLocation>
        <location evidence="1">Mitochondrion</location>
    </subcellularLocation>
</comment>
<dbReference type="InterPro" id="IPR007379">
    <property type="entry name" value="Tim44-like_dom"/>
</dbReference>
<evidence type="ECO:0000256" key="2">
    <source>
        <dbReference type="ARBA" id="ARBA00022946"/>
    </source>
</evidence>
<dbReference type="PANTHER" id="PTHR28554">
    <property type="entry name" value="39S RIBOSOMAL PROTEIN L45, MITOCHONDRIAL"/>
    <property type="match status" value="1"/>
</dbReference>
<dbReference type="Pfam" id="PF04280">
    <property type="entry name" value="Tim44"/>
    <property type="match status" value="1"/>
</dbReference>
<protein>
    <recommendedName>
        <fullName evidence="7">Large ribosomal subunit protein mL45</fullName>
    </recommendedName>
    <alternativeName>
        <fullName evidence="8">39S ribosomal protein L45, mitochondrial</fullName>
    </alternativeName>
</protein>
<comment type="similarity">
    <text evidence="6">Belongs to the mitochondrion-specific ribosomal protein mL45 family.</text>
</comment>
<dbReference type="GO" id="GO:0005840">
    <property type="term" value="C:ribosome"/>
    <property type="evidence" value="ECO:0007669"/>
    <property type="project" value="UniProtKB-KW"/>
</dbReference>
<evidence type="ECO:0000256" key="6">
    <source>
        <dbReference type="ARBA" id="ARBA00038073"/>
    </source>
</evidence>
<dbReference type="GO" id="GO:1990904">
    <property type="term" value="C:ribonucleoprotein complex"/>
    <property type="evidence" value="ECO:0007669"/>
    <property type="project" value="UniProtKB-KW"/>
</dbReference>
<name>A0ABD1HZF4_SALDI</name>
<dbReference type="SMART" id="SM00978">
    <property type="entry name" value="Tim44"/>
    <property type="match status" value="1"/>
</dbReference>
<dbReference type="GO" id="GO:0005739">
    <property type="term" value="C:mitochondrion"/>
    <property type="evidence" value="ECO:0007669"/>
    <property type="project" value="UniProtKB-SubCell"/>
</dbReference>
<keyword evidence="3" id="KW-0689">Ribosomal protein</keyword>
<organism evidence="10 11">
    <name type="scientific">Salvia divinorum</name>
    <name type="common">Maria pastora</name>
    <name type="synonym">Diviner's sage</name>
    <dbReference type="NCBI Taxonomy" id="28513"/>
    <lineage>
        <taxon>Eukaryota</taxon>
        <taxon>Viridiplantae</taxon>
        <taxon>Streptophyta</taxon>
        <taxon>Embryophyta</taxon>
        <taxon>Tracheophyta</taxon>
        <taxon>Spermatophyta</taxon>
        <taxon>Magnoliopsida</taxon>
        <taxon>eudicotyledons</taxon>
        <taxon>Gunneridae</taxon>
        <taxon>Pentapetalae</taxon>
        <taxon>asterids</taxon>
        <taxon>lamiids</taxon>
        <taxon>Lamiales</taxon>
        <taxon>Lamiaceae</taxon>
        <taxon>Nepetoideae</taxon>
        <taxon>Mentheae</taxon>
        <taxon>Salviinae</taxon>
        <taxon>Salvia</taxon>
        <taxon>Salvia subgen. Calosphace</taxon>
    </lineage>
</organism>
<dbReference type="InterPro" id="IPR051975">
    <property type="entry name" value="mtLSU_mL45"/>
</dbReference>
<dbReference type="AlphaFoldDB" id="A0ABD1HZF4"/>
<evidence type="ECO:0000256" key="4">
    <source>
        <dbReference type="ARBA" id="ARBA00023128"/>
    </source>
</evidence>
<evidence type="ECO:0000256" key="7">
    <source>
        <dbReference type="ARBA" id="ARBA00039448"/>
    </source>
</evidence>
<keyword evidence="5" id="KW-0687">Ribonucleoprotein</keyword>
<evidence type="ECO:0000313" key="10">
    <source>
        <dbReference type="EMBL" id="KAL1561859.1"/>
    </source>
</evidence>
<proteinExistence type="inferred from homology"/>
<evidence type="ECO:0000256" key="5">
    <source>
        <dbReference type="ARBA" id="ARBA00023274"/>
    </source>
</evidence>
<accession>A0ABD1HZF4</accession>
<dbReference type="Proteomes" id="UP001567538">
    <property type="component" value="Unassembled WGS sequence"/>
</dbReference>
<dbReference type="InterPro" id="IPR032710">
    <property type="entry name" value="NTF2-like_dom_sf"/>
</dbReference>
<dbReference type="SUPFAM" id="SSF54427">
    <property type="entry name" value="NTF2-like"/>
    <property type="match status" value="1"/>
</dbReference>
<dbReference type="EMBL" id="JBEAFC010000003">
    <property type="protein sequence ID" value="KAL1561859.1"/>
    <property type="molecule type" value="Genomic_DNA"/>
</dbReference>
<sequence>MARSLAQSWRRILAHQAPSRWCFEQSSEPSHFLLKSLPEVKSPGISCVRLFSAQAAASTPPSSPARTPAQSGKSAAVKLSITSPGVVGDPYSPSEPISFWRRCFTRSGQKRTKEEFISQLKSMYAIAQVRKKYGHSKKKFYDESVYLYQEINTLMANGDKKSLRKFVTEHMYSTLKNEIKHRNWAHVHWELIMPIVKVRTLRARLIGTDKNDVMKSFAQITIEIFSKQKFEAYDSNGAVVSGDKDKEILVRDIWVLERSLFHQGSYWRLCGRIKV</sequence>
<feature type="domain" description="Tim44-like" evidence="9">
    <location>
        <begin position="122"/>
        <end position="274"/>
    </location>
</feature>
<keyword evidence="2" id="KW-0809">Transit peptide</keyword>
<reference evidence="10 11" key="1">
    <citation type="submission" date="2024-06" db="EMBL/GenBank/DDBJ databases">
        <title>A chromosome level genome sequence of Diviner's sage (Salvia divinorum).</title>
        <authorList>
            <person name="Ford S.A."/>
            <person name="Ro D.-K."/>
            <person name="Ness R.W."/>
            <person name="Phillips M.A."/>
        </authorList>
    </citation>
    <scope>NUCLEOTIDE SEQUENCE [LARGE SCALE GENOMIC DNA]</scope>
    <source>
        <strain evidence="10">SAF-2024a</strain>
        <tissue evidence="10">Leaf</tissue>
    </source>
</reference>
<keyword evidence="11" id="KW-1185">Reference proteome</keyword>
<evidence type="ECO:0000256" key="3">
    <source>
        <dbReference type="ARBA" id="ARBA00022980"/>
    </source>
</evidence>
<comment type="caution">
    <text evidence="10">The sequence shown here is derived from an EMBL/GenBank/DDBJ whole genome shotgun (WGS) entry which is preliminary data.</text>
</comment>
<evidence type="ECO:0000256" key="8">
    <source>
        <dbReference type="ARBA" id="ARBA00043031"/>
    </source>
</evidence>
<evidence type="ECO:0000313" key="11">
    <source>
        <dbReference type="Proteomes" id="UP001567538"/>
    </source>
</evidence>
<keyword evidence="4" id="KW-0496">Mitochondrion</keyword>
<evidence type="ECO:0000256" key="1">
    <source>
        <dbReference type="ARBA" id="ARBA00004173"/>
    </source>
</evidence>